<comment type="caution">
    <text evidence="1">The sequence shown here is derived from an EMBL/GenBank/DDBJ whole genome shotgun (WGS) entry which is preliminary data.</text>
</comment>
<organism evidence="1 2">
    <name type="scientific">Sporothrix stenoceras</name>
    <dbReference type="NCBI Taxonomy" id="5173"/>
    <lineage>
        <taxon>Eukaryota</taxon>
        <taxon>Fungi</taxon>
        <taxon>Dikarya</taxon>
        <taxon>Ascomycota</taxon>
        <taxon>Pezizomycotina</taxon>
        <taxon>Sordariomycetes</taxon>
        <taxon>Sordariomycetidae</taxon>
        <taxon>Ophiostomatales</taxon>
        <taxon>Ophiostomataceae</taxon>
        <taxon>Sporothrix</taxon>
    </lineage>
</organism>
<evidence type="ECO:0000313" key="2">
    <source>
        <dbReference type="Proteomes" id="UP001583186"/>
    </source>
</evidence>
<dbReference type="SUPFAM" id="SSF48403">
    <property type="entry name" value="Ankyrin repeat"/>
    <property type="match status" value="1"/>
</dbReference>
<dbReference type="EMBL" id="JAWCUI010000015">
    <property type="protein sequence ID" value="KAL1898533.1"/>
    <property type="molecule type" value="Genomic_DNA"/>
</dbReference>
<evidence type="ECO:0008006" key="3">
    <source>
        <dbReference type="Google" id="ProtNLM"/>
    </source>
</evidence>
<keyword evidence="2" id="KW-1185">Reference proteome</keyword>
<sequence length="195" mass="22500">MSLNAVRRFPKGRRVLKTCRPSVFRPIRFSHTTASPLPAATFFNNTGKYNPTFRVRPEQFPILCSPLYDKHEYGWDWDHIQAMQEEIDALHGIILNDGVPALWEMLRLVGPELLYWNQGYHQLSPTMISAAEMGRVRILEALLDYHDILTPVQYDAGTPLTMVCIRAHADVVRLRLKRMPEVDINACYKFGYTPL</sequence>
<dbReference type="Proteomes" id="UP001583186">
    <property type="component" value="Unassembled WGS sequence"/>
</dbReference>
<proteinExistence type="predicted"/>
<evidence type="ECO:0000313" key="1">
    <source>
        <dbReference type="EMBL" id="KAL1898533.1"/>
    </source>
</evidence>
<gene>
    <name evidence="1" type="ORF">Sste5346_003437</name>
</gene>
<dbReference type="InterPro" id="IPR036770">
    <property type="entry name" value="Ankyrin_rpt-contain_sf"/>
</dbReference>
<dbReference type="Gene3D" id="1.25.40.20">
    <property type="entry name" value="Ankyrin repeat-containing domain"/>
    <property type="match status" value="1"/>
</dbReference>
<protein>
    <recommendedName>
        <fullName evidence="3">Ankyrin repeat protein</fullName>
    </recommendedName>
</protein>
<accession>A0ABR3ZD05</accession>
<reference evidence="1 2" key="1">
    <citation type="journal article" date="2024" name="IMA Fungus">
        <title>IMA Genome - F19 : A genome assembly and annotation guide to empower mycologists, including annotated draft genome sequences of Ceratocystis pirilliformis, Diaporthe australafricana, Fusarium ophioides, Paecilomyces lecythidis, and Sporothrix stenoceras.</title>
        <authorList>
            <person name="Aylward J."/>
            <person name="Wilson A.M."/>
            <person name="Visagie C.M."/>
            <person name="Spraker J."/>
            <person name="Barnes I."/>
            <person name="Buitendag C."/>
            <person name="Ceriani C."/>
            <person name="Del Mar Angel L."/>
            <person name="du Plessis D."/>
            <person name="Fuchs T."/>
            <person name="Gasser K."/>
            <person name="Kramer D."/>
            <person name="Li W."/>
            <person name="Munsamy K."/>
            <person name="Piso A."/>
            <person name="Price J.L."/>
            <person name="Sonnekus B."/>
            <person name="Thomas C."/>
            <person name="van der Nest A."/>
            <person name="van Dijk A."/>
            <person name="van Heerden A."/>
            <person name="van Vuuren N."/>
            <person name="Yilmaz N."/>
            <person name="Duong T.A."/>
            <person name="van der Merwe N.A."/>
            <person name="Wingfield M.J."/>
            <person name="Wingfield B.D."/>
        </authorList>
    </citation>
    <scope>NUCLEOTIDE SEQUENCE [LARGE SCALE GENOMIC DNA]</scope>
    <source>
        <strain evidence="1 2">CMW 5346</strain>
    </source>
</reference>
<name>A0ABR3ZD05_9PEZI</name>